<reference evidence="2" key="2">
    <citation type="submission" date="2018-04" db="EMBL/GenBank/DDBJ databases">
        <title>OnivRS2 (Oryza nivara Reference Sequence Version 2).</title>
        <authorList>
            <person name="Zhang J."/>
            <person name="Kudrna D."/>
            <person name="Lee S."/>
            <person name="Talag J."/>
            <person name="Rajasekar S."/>
            <person name="Welchert J."/>
            <person name="Hsing Y.-I."/>
            <person name="Wing R.A."/>
        </authorList>
    </citation>
    <scope>NUCLEOTIDE SEQUENCE [LARGE SCALE GENOMIC DNA]</scope>
    <source>
        <strain evidence="2">SL10</strain>
    </source>
</reference>
<keyword evidence="3" id="KW-1185">Reference proteome</keyword>
<organism evidence="2">
    <name type="scientific">Oryza nivara</name>
    <name type="common">Indian wild rice</name>
    <name type="synonym">Oryza sativa f. spontanea</name>
    <dbReference type="NCBI Taxonomy" id="4536"/>
    <lineage>
        <taxon>Eukaryota</taxon>
        <taxon>Viridiplantae</taxon>
        <taxon>Streptophyta</taxon>
        <taxon>Embryophyta</taxon>
        <taxon>Tracheophyta</taxon>
        <taxon>Spermatophyta</taxon>
        <taxon>Magnoliopsida</taxon>
        <taxon>Liliopsida</taxon>
        <taxon>Poales</taxon>
        <taxon>Poaceae</taxon>
        <taxon>BOP clade</taxon>
        <taxon>Oryzoideae</taxon>
        <taxon>Oryzeae</taxon>
        <taxon>Oryzinae</taxon>
        <taxon>Oryza</taxon>
    </lineage>
</organism>
<dbReference type="Gramene" id="ONIVA06G21890.2">
    <property type="protein sequence ID" value="ONIVA06G21890.2"/>
    <property type="gene ID" value="ONIVA06G21890"/>
</dbReference>
<evidence type="ECO:0000256" key="1">
    <source>
        <dbReference type="SAM" id="MobiDB-lite"/>
    </source>
</evidence>
<reference evidence="2" key="1">
    <citation type="submission" date="2015-04" db="UniProtKB">
        <authorList>
            <consortium name="EnsemblPlants"/>
        </authorList>
    </citation>
    <scope>IDENTIFICATION</scope>
    <source>
        <strain evidence="2">SL10</strain>
    </source>
</reference>
<name>A0A0E0HSE8_ORYNI</name>
<protein>
    <submittedName>
        <fullName evidence="2">Uncharacterized protein</fullName>
    </submittedName>
</protein>
<dbReference type="HOGENOM" id="CLU_1350806_0_0_1"/>
<feature type="compositionally biased region" description="Low complexity" evidence="1">
    <location>
        <begin position="42"/>
        <end position="51"/>
    </location>
</feature>
<proteinExistence type="predicted"/>
<feature type="region of interest" description="Disordered" evidence="1">
    <location>
        <begin position="42"/>
        <end position="119"/>
    </location>
</feature>
<evidence type="ECO:0000313" key="2">
    <source>
        <dbReference type="EnsemblPlants" id="ONIVA06G21890.1"/>
    </source>
</evidence>
<dbReference type="Proteomes" id="UP000006591">
    <property type="component" value="Chromosome 6"/>
</dbReference>
<sequence length="203" mass="22582">MVLCYSFTLQPSQRGLRRPICHASSIRPLFRFYPTVRSRLVSPPVFPSSSRPTPPPSTVILDRRRWPGELLPRPPASISRRSSGHLFTSSTPRSSRPREPPNAAGGGGGAGQPARRAPPAGGLLLRVRLNPPPRALRRGLHDRLHPRHPRPAPVALRELGEESRALLRMDGSPRPRRCTHYSGWMARLGPDAHRRWGVLQSIC</sequence>
<accession>A0A0E0HSE8</accession>
<dbReference type="Gramene" id="ONIVA06G21890.1">
    <property type="protein sequence ID" value="ONIVA06G21890.1"/>
    <property type="gene ID" value="ONIVA06G21890"/>
</dbReference>
<dbReference type="AlphaFoldDB" id="A0A0E0HSE8"/>
<dbReference type="EnsemblPlants" id="ONIVA06G21890.2">
    <property type="protein sequence ID" value="ONIVA06G21890.2"/>
    <property type="gene ID" value="ONIVA06G21890"/>
</dbReference>
<evidence type="ECO:0000313" key="3">
    <source>
        <dbReference type="Proteomes" id="UP000006591"/>
    </source>
</evidence>
<dbReference type="EnsemblPlants" id="ONIVA06G21890.1">
    <property type="protein sequence ID" value="ONIVA06G21890.1"/>
    <property type="gene ID" value="ONIVA06G21890"/>
</dbReference>